<accession>A0A816UEZ2</accession>
<proteinExistence type="predicted"/>
<dbReference type="InterPro" id="IPR012340">
    <property type="entry name" value="NA-bd_OB-fold"/>
</dbReference>
<dbReference type="PANTHER" id="PTHR47165:SF4">
    <property type="entry name" value="OS03G0429900 PROTEIN"/>
    <property type="match status" value="1"/>
</dbReference>
<name>A0A816UEZ2_BRANA</name>
<dbReference type="PANTHER" id="PTHR47165">
    <property type="entry name" value="OS03G0429900 PROTEIN"/>
    <property type="match status" value="1"/>
</dbReference>
<dbReference type="EMBL" id="HG994372">
    <property type="protein sequence ID" value="CAF2107380.1"/>
    <property type="molecule type" value="Genomic_DNA"/>
</dbReference>
<organism evidence="1">
    <name type="scientific">Brassica napus</name>
    <name type="common">Rape</name>
    <dbReference type="NCBI Taxonomy" id="3708"/>
    <lineage>
        <taxon>Eukaryota</taxon>
        <taxon>Viridiplantae</taxon>
        <taxon>Streptophyta</taxon>
        <taxon>Embryophyta</taxon>
        <taxon>Tracheophyta</taxon>
        <taxon>Spermatophyta</taxon>
        <taxon>Magnoliopsida</taxon>
        <taxon>eudicotyledons</taxon>
        <taxon>Gunneridae</taxon>
        <taxon>Pentapetalae</taxon>
        <taxon>rosids</taxon>
        <taxon>malvids</taxon>
        <taxon>Brassicales</taxon>
        <taxon>Brassicaceae</taxon>
        <taxon>Brassiceae</taxon>
        <taxon>Brassica</taxon>
    </lineage>
</organism>
<evidence type="ECO:0000313" key="1">
    <source>
        <dbReference type="EMBL" id="CAF2107380.1"/>
    </source>
</evidence>
<dbReference type="Proteomes" id="UP001295469">
    <property type="component" value="Chromosome C08"/>
</dbReference>
<gene>
    <name evidence="1" type="ORF">DARMORV10_C08P10590.1</name>
</gene>
<dbReference type="Gene3D" id="2.40.50.140">
    <property type="entry name" value="Nucleic acid-binding proteins"/>
    <property type="match status" value="1"/>
</dbReference>
<sequence>MAVTLFPLSPIYSLLIGDCSTPLSIQSASSLHKVTSGINTSSFTYDYHNFEKNQKITLFNFRCSNVAEEVRLLRFWEARNLRKGGELMSVDMLFVDENLRFWERLSEGSLYTLTGFDVVRSNTNFCLSDASFSIRFNEGTSLEKVTASARPIPMELFRFMAYSQILEFTNTGKQLPDAIGELNATRSTITDRLPGAQHVMLTLRLRSGENVCVSMFDSLALAFHTKLDSYGREPRVVIATSVNPKVVGGMRIFTHLYFDSETAAGKEVFDIFSCIVAFDVAMTKVTNVRAVEVPHPMGQGEEKDLRNPSKKVRTYEGSLYTLTGFGVVRSNNNFRLSDASFSIRFNEGTSLEKVTASARPILMELFRFMAYSQILEFTNTGKQLPDVIGELNAIRSTITDRLPGAHRVMLTLRLRSGENVCVSMFDSLALAFHTKLDSYGREPRVVIATRVNHKIVEGRLFLNGTSSTHLYFDSETAAGKEVFDMYDS</sequence>
<reference evidence="1" key="1">
    <citation type="submission" date="2021-01" db="EMBL/GenBank/DDBJ databases">
        <authorList>
            <consortium name="Genoscope - CEA"/>
            <person name="William W."/>
        </authorList>
    </citation>
    <scope>NUCLEOTIDE SEQUENCE</scope>
</reference>
<dbReference type="AlphaFoldDB" id="A0A816UEZ2"/>
<protein>
    <submittedName>
        <fullName evidence="1">(rape) hypothetical protein</fullName>
    </submittedName>
</protein>